<protein>
    <submittedName>
        <fullName evidence="1">Uncharacterized protein</fullName>
    </submittedName>
</protein>
<gene>
    <name evidence="1" type="ORF">LCGC14_1461350</name>
</gene>
<evidence type="ECO:0000313" key="1">
    <source>
        <dbReference type="EMBL" id="KKM68392.1"/>
    </source>
</evidence>
<dbReference type="EMBL" id="LAZR01010176">
    <property type="protein sequence ID" value="KKM68392.1"/>
    <property type="molecule type" value="Genomic_DNA"/>
</dbReference>
<name>A0A0F9MH16_9ZZZZ</name>
<organism evidence="1">
    <name type="scientific">marine sediment metagenome</name>
    <dbReference type="NCBI Taxonomy" id="412755"/>
    <lineage>
        <taxon>unclassified sequences</taxon>
        <taxon>metagenomes</taxon>
        <taxon>ecological metagenomes</taxon>
    </lineage>
</organism>
<comment type="caution">
    <text evidence="1">The sequence shown here is derived from an EMBL/GenBank/DDBJ whole genome shotgun (WGS) entry which is preliminary data.</text>
</comment>
<dbReference type="AlphaFoldDB" id="A0A0F9MH16"/>
<sequence length="68" mass="7936">MAAQLPEALRTLREVLFGEVQFEEVVRHVGGRWVIFSKDGRRLGSFDTEAEAKKRLQQIEFFKRQSRG</sequence>
<accession>A0A0F9MH16</accession>
<proteinExistence type="predicted"/>
<reference evidence="1" key="1">
    <citation type="journal article" date="2015" name="Nature">
        <title>Complex archaea that bridge the gap between prokaryotes and eukaryotes.</title>
        <authorList>
            <person name="Spang A."/>
            <person name="Saw J.H."/>
            <person name="Jorgensen S.L."/>
            <person name="Zaremba-Niedzwiedzka K."/>
            <person name="Martijn J."/>
            <person name="Lind A.E."/>
            <person name="van Eijk R."/>
            <person name="Schleper C."/>
            <person name="Guy L."/>
            <person name="Ettema T.J."/>
        </authorList>
    </citation>
    <scope>NUCLEOTIDE SEQUENCE</scope>
</reference>